<organism evidence="2 3">
    <name type="scientific">Rhizoctonia solani</name>
    <dbReference type="NCBI Taxonomy" id="456999"/>
    <lineage>
        <taxon>Eukaryota</taxon>
        <taxon>Fungi</taxon>
        <taxon>Dikarya</taxon>
        <taxon>Basidiomycota</taxon>
        <taxon>Agaricomycotina</taxon>
        <taxon>Agaricomycetes</taxon>
        <taxon>Cantharellales</taxon>
        <taxon>Ceratobasidiaceae</taxon>
        <taxon>Rhizoctonia</taxon>
    </lineage>
</organism>
<evidence type="ECO:0000256" key="1">
    <source>
        <dbReference type="SAM" id="MobiDB-lite"/>
    </source>
</evidence>
<evidence type="ECO:0000313" key="3">
    <source>
        <dbReference type="Proteomes" id="UP000044841"/>
    </source>
</evidence>
<evidence type="ECO:0000313" key="2">
    <source>
        <dbReference type="EMBL" id="CUA74725.1"/>
    </source>
</evidence>
<proteinExistence type="predicted"/>
<protein>
    <submittedName>
        <fullName evidence="2">Uncharacterized protein</fullName>
    </submittedName>
</protein>
<dbReference type="EMBL" id="CYGV01001485">
    <property type="protein sequence ID" value="CUA74725.1"/>
    <property type="molecule type" value="Genomic_DNA"/>
</dbReference>
<feature type="region of interest" description="Disordered" evidence="1">
    <location>
        <begin position="219"/>
        <end position="256"/>
    </location>
</feature>
<gene>
    <name evidence="2" type="ORF">RSOLAG22IIIB_11440</name>
</gene>
<name>A0A0K6G8B9_9AGAM</name>
<accession>A0A0K6G8B9</accession>
<dbReference type="AlphaFoldDB" id="A0A0K6G8B9"/>
<reference evidence="2 3" key="1">
    <citation type="submission" date="2015-07" db="EMBL/GenBank/DDBJ databases">
        <authorList>
            <person name="Noorani M."/>
        </authorList>
    </citation>
    <scope>NUCLEOTIDE SEQUENCE [LARGE SCALE GENOMIC DNA]</scope>
    <source>
        <strain evidence="2">BBA 69670</strain>
    </source>
</reference>
<sequence length="256" mass="28876">MATNQQTGNQRANPAAEHRLLNEELGFQSSQGARCTRVLAKFEFFWNGQAASIPGSMLAQQQFAGIKVVGIVATMNLPQGLDAQCGWFGMDRIDWFWATIERIQEVRVCEDQIFRGGARFVLLRSEFADYILLFPHKEHEHLWQSTLVTLSAPVCEMLLPQGARPSWWPQKWDSLWLGMEETVSTHPAPSNLSEDQTLAEEAELILTRLDHLEPWALEPDSGVQPAARTHKWESVRRAPHKPGGTTGAPIAKRIQR</sequence>
<dbReference type="Proteomes" id="UP000044841">
    <property type="component" value="Unassembled WGS sequence"/>
</dbReference>
<keyword evidence="3" id="KW-1185">Reference proteome</keyword>